<sequence length="103" mass="11807">MKIKAIKKKERDVPTDRTDPGGKEKYVYLNDNPLTNKSNRCHLMHKSAHITRLYKGPFIIIIITIKINTTIGVLTHVPHIIKLSHTCHVTGWHASLILFQTDQ</sequence>
<reference evidence="2" key="1">
    <citation type="journal article" date="2012" name="Proc. Natl. Acad. Sci. U.S.A.">
        <title>Antigenic diversity is generated by distinct evolutionary mechanisms in African trypanosome species.</title>
        <authorList>
            <person name="Jackson A.P."/>
            <person name="Berry A."/>
            <person name="Aslett M."/>
            <person name="Allison H.C."/>
            <person name="Burton P."/>
            <person name="Vavrova-Anderson J."/>
            <person name="Brown R."/>
            <person name="Browne H."/>
            <person name="Corton N."/>
            <person name="Hauser H."/>
            <person name="Gamble J."/>
            <person name="Gilderthorp R."/>
            <person name="Marcello L."/>
            <person name="McQuillan J."/>
            <person name="Otto T.D."/>
            <person name="Quail M.A."/>
            <person name="Sanders M.J."/>
            <person name="van Tonder A."/>
            <person name="Ginger M.L."/>
            <person name="Field M.C."/>
            <person name="Barry J.D."/>
            <person name="Hertz-Fowler C."/>
            <person name="Berriman M."/>
        </authorList>
    </citation>
    <scope>NUCLEOTIDE SEQUENCE</scope>
    <source>
        <strain evidence="2">IL3000</strain>
    </source>
</reference>
<evidence type="ECO:0000313" key="2">
    <source>
        <dbReference type="EMBL" id="CCC90992.1"/>
    </source>
</evidence>
<gene>
    <name evidence="2" type="ORF">TCIL3000_6_2330</name>
</gene>
<dbReference type="AlphaFoldDB" id="G0UNN2"/>
<evidence type="ECO:0000256" key="1">
    <source>
        <dbReference type="SAM" id="MobiDB-lite"/>
    </source>
</evidence>
<proteinExistence type="predicted"/>
<accession>G0UNN2</accession>
<feature type="region of interest" description="Disordered" evidence="1">
    <location>
        <begin position="1"/>
        <end position="22"/>
    </location>
</feature>
<feature type="compositionally biased region" description="Basic and acidic residues" evidence="1">
    <location>
        <begin position="9"/>
        <end position="22"/>
    </location>
</feature>
<dbReference type="EMBL" id="HE575319">
    <property type="protein sequence ID" value="CCC90992.1"/>
    <property type="molecule type" value="Genomic_DNA"/>
</dbReference>
<protein>
    <submittedName>
        <fullName evidence="2">Uncharacterized protein</fullName>
    </submittedName>
</protein>
<organism evidence="2">
    <name type="scientific">Trypanosoma congolense (strain IL3000)</name>
    <dbReference type="NCBI Taxonomy" id="1068625"/>
    <lineage>
        <taxon>Eukaryota</taxon>
        <taxon>Discoba</taxon>
        <taxon>Euglenozoa</taxon>
        <taxon>Kinetoplastea</taxon>
        <taxon>Metakinetoplastina</taxon>
        <taxon>Trypanosomatida</taxon>
        <taxon>Trypanosomatidae</taxon>
        <taxon>Trypanosoma</taxon>
        <taxon>Nannomonas</taxon>
    </lineage>
</organism>
<name>G0UNN2_TRYCI</name>